<feature type="signal peptide" evidence="2">
    <location>
        <begin position="1"/>
        <end position="17"/>
    </location>
</feature>
<keyword evidence="4" id="KW-1185">Reference proteome</keyword>
<dbReference type="EMBL" id="JARQZJ010000122">
    <property type="protein sequence ID" value="KAK9889511.1"/>
    <property type="molecule type" value="Genomic_DNA"/>
</dbReference>
<dbReference type="AlphaFoldDB" id="A0AAW1V1C4"/>
<feature type="region of interest" description="Disordered" evidence="1">
    <location>
        <begin position="104"/>
        <end position="193"/>
    </location>
</feature>
<name>A0AAW1V1C4_9CUCU</name>
<organism evidence="3 4">
    <name type="scientific">Henosepilachna vigintioctopunctata</name>
    <dbReference type="NCBI Taxonomy" id="420089"/>
    <lineage>
        <taxon>Eukaryota</taxon>
        <taxon>Metazoa</taxon>
        <taxon>Ecdysozoa</taxon>
        <taxon>Arthropoda</taxon>
        <taxon>Hexapoda</taxon>
        <taxon>Insecta</taxon>
        <taxon>Pterygota</taxon>
        <taxon>Neoptera</taxon>
        <taxon>Endopterygota</taxon>
        <taxon>Coleoptera</taxon>
        <taxon>Polyphaga</taxon>
        <taxon>Cucujiformia</taxon>
        <taxon>Coccinelloidea</taxon>
        <taxon>Coccinellidae</taxon>
        <taxon>Epilachninae</taxon>
        <taxon>Epilachnini</taxon>
        <taxon>Henosepilachna</taxon>
    </lineage>
</organism>
<proteinExistence type="predicted"/>
<feature type="compositionally biased region" description="Polar residues" evidence="1">
    <location>
        <begin position="141"/>
        <end position="153"/>
    </location>
</feature>
<feature type="compositionally biased region" description="Polar residues" evidence="1">
    <location>
        <begin position="161"/>
        <end position="171"/>
    </location>
</feature>
<sequence length="193" mass="21779">MFRVVFISLFALQSTHANYLFPSSWRNTPNVTNLTKTDGAKAHTAPEAKMYFESFSLNKLNPAYWFYDSTEDDKVEELYNLVRCMIEDEHSLCKKKLQSARRLFEKKKKGDKKGSTTTNANHSVDHHEDSGLHKKTKPTEKNSLPKKTTTSLPEVSDKFQSESSTAGSSQKKTTEITTPTEDTVTTTISATES</sequence>
<protein>
    <submittedName>
        <fullName evidence="3">Uncharacterized protein</fullName>
    </submittedName>
</protein>
<gene>
    <name evidence="3" type="ORF">WA026_004792</name>
</gene>
<keyword evidence="2" id="KW-0732">Signal</keyword>
<feature type="compositionally biased region" description="Low complexity" evidence="1">
    <location>
        <begin position="175"/>
        <end position="193"/>
    </location>
</feature>
<evidence type="ECO:0000256" key="2">
    <source>
        <dbReference type="SAM" id="SignalP"/>
    </source>
</evidence>
<evidence type="ECO:0000313" key="4">
    <source>
        <dbReference type="Proteomes" id="UP001431783"/>
    </source>
</evidence>
<evidence type="ECO:0000313" key="3">
    <source>
        <dbReference type="EMBL" id="KAK9889511.1"/>
    </source>
</evidence>
<comment type="caution">
    <text evidence="3">The sequence shown here is derived from an EMBL/GenBank/DDBJ whole genome shotgun (WGS) entry which is preliminary data.</text>
</comment>
<feature type="chain" id="PRO_5043396641" evidence="2">
    <location>
        <begin position="18"/>
        <end position="193"/>
    </location>
</feature>
<evidence type="ECO:0000256" key="1">
    <source>
        <dbReference type="SAM" id="MobiDB-lite"/>
    </source>
</evidence>
<feature type="compositionally biased region" description="Basic and acidic residues" evidence="1">
    <location>
        <begin position="123"/>
        <end position="140"/>
    </location>
</feature>
<accession>A0AAW1V1C4</accession>
<dbReference type="Proteomes" id="UP001431783">
    <property type="component" value="Unassembled WGS sequence"/>
</dbReference>
<reference evidence="3 4" key="1">
    <citation type="submission" date="2023-03" db="EMBL/GenBank/DDBJ databases">
        <title>Genome insight into feeding habits of ladybird beetles.</title>
        <authorList>
            <person name="Li H.-S."/>
            <person name="Huang Y.-H."/>
            <person name="Pang H."/>
        </authorList>
    </citation>
    <scope>NUCLEOTIDE SEQUENCE [LARGE SCALE GENOMIC DNA]</scope>
    <source>
        <strain evidence="3">SYSU_2023b</strain>
        <tissue evidence="3">Whole body</tissue>
    </source>
</reference>